<dbReference type="OrthoDB" id="5196714at2"/>
<evidence type="ECO:0000313" key="2">
    <source>
        <dbReference type="Proteomes" id="UP000011863"/>
    </source>
</evidence>
<evidence type="ECO:0000313" key="1">
    <source>
        <dbReference type="EMBL" id="BAN02946.1"/>
    </source>
</evidence>
<organism evidence="1 2">
    <name type="scientific">Ilumatobacter coccineus (strain NBRC 103263 / KCTC 29153 / YM16-304)</name>
    <dbReference type="NCBI Taxonomy" id="1313172"/>
    <lineage>
        <taxon>Bacteria</taxon>
        <taxon>Bacillati</taxon>
        <taxon>Actinomycetota</taxon>
        <taxon>Acidimicrobiia</taxon>
        <taxon>Acidimicrobiales</taxon>
        <taxon>Ilumatobacteraceae</taxon>
        <taxon>Ilumatobacter</taxon>
    </lineage>
</organism>
<dbReference type="Proteomes" id="UP000011863">
    <property type="component" value="Chromosome"/>
</dbReference>
<dbReference type="RefSeq" id="WP_015442193.1">
    <property type="nucleotide sequence ID" value="NC_020520.1"/>
</dbReference>
<reference evidence="1 2" key="1">
    <citation type="journal article" date="2013" name="Int. J. Syst. Evol. Microbiol.">
        <title>Ilumatobacter nonamiense sp. nov. and Ilumatobacter coccineum sp. nov., isolated from seashore sand.</title>
        <authorList>
            <person name="Matsumoto A."/>
            <person name="Kasai H."/>
            <person name="Matsuo Y."/>
            <person name="Shizuri Y."/>
            <person name="Ichikawa N."/>
            <person name="Fujita N."/>
            <person name="Omura S."/>
            <person name="Takahashi Y."/>
        </authorList>
    </citation>
    <scope>NUCLEOTIDE SEQUENCE [LARGE SCALE GENOMIC DNA]</scope>
    <source>
        <strain evidence="2">NBRC 103263 / KCTC 29153 / YM16-304</strain>
    </source>
</reference>
<dbReference type="EMBL" id="AP012057">
    <property type="protein sequence ID" value="BAN02946.1"/>
    <property type="molecule type" value="Genomic_DNA"/>
</dbReference>
<gene>
    <name evidence="1" type="ORF">YM304_26320</name>
</gene>
<dbReference type="AlphaFoldDB" id="A0A6C7EG30"/>
<dbReference type="KEGG" id="aym:YM304_26320"/>
<proteinExistence type="predicted"/>
<protein>
    <submittedName>
        <fullName evidence="1">Uncharacterized protein</fullName>
    </submittedName>
</protein>
<accession>A0A6C7EG30</accession>
<name>A0A6C7EG30_ILUCY</name>
<sequence length="62" mass="7078">MTDFDRLAERLQAVADDLDEIAFDQLREAVADGEIERPANDKRLMQARRAIEKAAHILRELG</sequence>
<keyword evidence="2" id="KW-1185">Reference proteome</keyword>